<comment type="caution">
    <text evidence="2">The sequence shown here is derived from an EMBL/GenBank/DDBJ whole genome shotgun (WGS) entry which is preliminary data.</text>
</comment>
<accession>A0ABT1QH37</accession>
<protein>
    <recommendedName>
        <fullName evidence="4">Terminase small subunit</fullName>
    </recommendedName>
</protein>
<proteinExistence type="predicted"/>
<evidence type="ECO:0000256" key="1">
    <source>
        <dbReference type="SAM" id="MobiDB-lite"/>
    </source>
</evidence>
<feature type="region of interest" description="Disordered" evidence="1">
    <location>
        <begin position="1"/>
        <end position="35"/>
    </location>
</feature>
<evidence type="ECO:0000313" key="2">
    <source>
        <dbReference type="EMBL" id="MCQ4120415.1"/>
    </source>
</evidence>
<feature type="compositionally biased region" description="Basic and acidic residues" evidence="1">
    <location>
        <begin position="99"/>
        <end position="110"/>
    </location>
</feature>
<dbReference type="RefSeq" id="WP_255969719.1">
    <property type="nucleotide sequence ID" value="NZ_JANFQF010000011.1"/>
</dbReference>
<name>A0ABT1QH37_9NOCA</name>
<evidence type="ECO:0000313" key="3">
    <source>
        <dbReference type="Proteomes" id="UP001524501"/>
    </source>
</evidence>
<gene>
    <name evidence="2" type="ORF">NOF53_14745</name>
</gene>
<dbReference type="Proteomes" id="UP001524501">
    <property type="component" value="Unassembled WGS sequence"/>
</dbReference>
<reference evidence="2 3" key="1">
    <citation type="submission" date="2022-07" db="EMBL/GenBank/DDBJ databases">
        <title>Degradation activity of malathion, p-nitrophenol and potential low-temperature adaptation strategy of Rhodococcus sp. FXJ9.536.</title>
        <authorList>
            <person name="Huang J."/>
            <person name="Huang Y."/>
        </authorList>
    </citation>
    <scope>NUCLEOTIDE SEQUENCE [LARGE SCALE GENOMIC DNA]</scope>
    <source>
        <strain evidence="2 3">FXJ9.536</strain>
    </source>
</reference>
<dbReference type="EMBL" id="JANFQF010000011">
    <property type="protein sequence ID" value="MCQ4120415.1"/>
    <property type="molecule type" value="Genomic_DNA"/>
</dbReference>
<evidence type="ECO:0008006" key="4">
    <source>
        <dbReference type="Google" id="ProtNLM"/>
    </source>
</evidence>
<feature type="region of interest" description="Disordered" evidence="1">
    <location>
        <begin position="99"/>
        <end position="132"/>
    </location>
</feature>
<sequence length="132" mass="14159">MAKPGRPRTYEHMSDDDAGLFAAPKPAPPPKGRHSEAVERALAAAERRHMVEDVDEALLVAVRAGAWALDTFEAENKPYGPSKLLTPYIEALREARLTPDSRATETDDNLKGLLDALGTPTASSAPVHHPAG</sequence>
<keyword evidence="3" id="KW-1185">Reference proteome</keyword>
<organism evidence="2 3">
    <name type="scientific">Rhodococcus tibetensis</name>
    <dbReference type="NCBI Taxonomy" id="2965064"/>
    <lineage>
        <taxon>Bacteria</taxon>
        <taxon>Bacillati</taxon>
        <taxon>Actinomycetota</taxon>
        <taxon>Actinomycetes</taxon>
        <taxon>Mycobacteriales</taxon>
        <taxon>Nocardiaceae</taxon>
        <taxon>Rhodococcus</taxon>
    </lineage>
</organism>